<dbReference type="Proteomes" id="UP000620104">
    <property type="component" value="Unassembled WGS sequence"/>
</dbReference>
<protein>
    <submittedName>
        <fullName evidence="2">Uncharacterized protein</fullName>
    </submittedName>
</protein>
<dbReference type="EMBL" id="BLZA01000049">
    <property type="protein sequence ID" value="GHJ89839.1"/>
    <property type="molecule type" value="Genomic_DNA"/>
</dbReference>
<organism evidence="2 3">
    <name type="scientific">Naganishia liquefaciens</name>
    <dbReference type="NCBI Taxonomy" id="104408"/>
    <lineage>
        <taxon>Eukaryota</taxon>
        <taxon>Fungi</taxon>
        <taxon>Dikarya</taxon>
        <taxon>Basidiomycota</taxon>
        <taxon>Agaricomycotina</taxon>
        <taxon>Tremellomycetes</taxon>
        <taxon>Filobasidiales</taxon>
        <taxon>Filobasidiaceae</taxon>
        <taxon>Naganishia</taxon>
    </lineage>
</organism>
<accession>A0A8H3U118</accession>
<keyword evidence="3" id="KW-1185">Reference proteome</keyword>
<name>A0A8H3U118_9TREE</name>
<reference evidence="2" key="1">
    <citation type="submission" date="2020-07" db="EMBL/GenBank/DDBJ databases">
        <title>Draft Genome Sequence of a Deep-Sea Yeast, Naganishia (Cryptococcus) liquefaciens strain N6.</title>
        <authorList>
            <person name="Han Y.W."/>
            <person name="Kajitani R."/>
            <person name="Morimoto H."/>
            <person name="Parhat M."/>
            <person name="Tsubouchi H."/>
            <person name="Bakenova O."/>
            <person name="Ogata M."/>
            <person name="Argunhan B."/>
            <person name="Aoki R."/>
            <person name="Kajiwara S."/>
            <person name="Itoh T."/>
            <person name="Iwasaki H."/>
        </authorList>
    </citation>
    <scope>NUCLEOTIDE SEQUENCE</scope>
    <source>
        <strain evidence="2">N6</strain>
    </source>
</reference>
<comment type="caution">
    <text evidence="2">The sequence shown here is derived from an EMBL/GenBank/DDBJ whole genome shotgun (WGS) entry which is preliminary data.</text>
</comment>
<evidence type="ECO:0000313" key="3">
    <source>
        <dbReference type="Proteomes" id="UP000620104"/>
    </source>
</evidence>
<gene>
    <name evidence="2" type="ORF">NliqN6_6241</name>
</gene>
<keyword evidence="1" id="KW-0175">Coiled coil</keyword>
<proteinExistence type="predicted"/>
<feature type="coiled-coil region" evidence="1">
    <location>
        <begin position="1116"/>
        <end position="1143"/>
    </location>
</feature>
<sequence length="1333" mass="150154">MSEPVNLKSRWTPTQTPIPAGPWPRMAINQDVADQAVRWMYEATYDMHCDVGLACLLKEWIKTPHPSDLLRWFEFSPHALPLLEKIRTSGNEPVPLAAFRNLPEISKDEYEELQGIHGVYLHYLVVRLPNGKIEKRVYIGKGAAKITAIDDGPGIQTNAKQIGIVSRWENGHFRTLHNQKAANEDEGATSLHGELMLKPRPHETILERKIVALFGTTALDAITVVHGRDRDAANIVKRLFRHRTGNKKAQDYGMDDITEEKVAAWIRFGENMALLLAGAVLKDSPRTFQVGTKSGAPWTSSNFSRSRDLYAAMMRDLSPPGARPFKTANVQSPIVEKARHRLMPVETFLARVEDLAQFRPSDYERSWMERKRHYATLAESVLPKEYGYSIDYRTSPSKVQEWWKQMADTQGFVQLKLDGTKCLPFINMTGEMTYICQAADRLRSTLHMPFGKDGSRFVHHLGFPDEIKIPVAQDADAKTAFVYVQITKLDSYGCLHKDLTGVFIWIADERRNIVKVLGRLNHPEEIGGGEIAMAQDDVVLFLNIGSVLHVASVFMRIKGLHQTPGFLYEDALFELDYNLALYHLSKNAPAAQSHLFRPEKIGYKTMLADMRMNTDQVKQSIRLLSNLYAELPQSANVGQQFDEEVAVRQRDEIAFLDKLAAIQLVDDRTPSAFQSICHGQESLVLHIQRKVRQTAPATIGEELAEALEDSLLSACLLRAGSGRVFESHIWQWRSGIRFVGLPAIHTIPFEPNQHNRFHGPVHTYDKHHLSFLDEHYGTSRFCVLLAKRDGQFTLVRFMLRQVGIRDPSLELSHLSSEATDHLVGLAVEAISAFDFGGEAPAPAQTIKAALHGTAGPLIISLKLVLYPARDAYQGELVRRYHPSTSEPLEVLQWIVDVQYFGRPLPASELVSCRPLLVSSDSGAAFVEAVNQIVKSETSYISEFIAHFFRESSNVPCYPEPVEMIQFLYEPGVVVAGIHEESPLALMVQRLTRATHAIIVKLAYRSGCLPPSVHHQLSSVIKGEDLRPAWSDLSDAETDEPSLGTFRMPPSQVRIKSTKQDREEAEQLTLLLWHLSGLLEISLTGQVESLDENAGSDLYRLYMQVLRSLCYFPTSDAISIRDVLKRLERQRQFLEESEQQYLSILFGKLVTDEDLDVAFDALPHLALDALKLVLCSLLWDAEGAFRRPMAFGERIALCFFSWREQRSEGTMPDFAVSRAQGKHRHVVGKVRGTRTGEHSTYVVCDRDKLLELSIDTRGEITSVEICSARESVHLQVLDKTEGPVLLAFWQDANRQGAKAKKRWPIAADLDTVRVALLRSSFATFQYVHTAAMEL</sequence>
<evidence type="ECO:0000313" key="2">
    <source>
        <dbReference type="EMBL" id="GHJ89839.1"/>
    </source>
</evidence>
<evidence type="ECO:0000256" key="1">
    <source>
        <dbReference type="SAM" id="Coils"/>
    </source>
</evidence>